<keyword evidence="8" id="KW-0862">Zinc</keyword>
<keyword evidence="6" id="KW-0479">Metal-binding</keyword>
<name>A0AAD4QY16_9BILA</name>
<dbReference type="GO" id="GO:0001760">
    <property type="term" value="F:aminocarboxymuconate-semialdehyde decarboxylase activity"/>
    <property type="evidence" value="ECO:0007669"/>
    <property type="project" value="UniProtKB-UniRule"/>
</dbReference>
<dbReference type="EMBL" id="JAKKPZ010000033">
    <property type="protein sequence ID" value="KAI1708839.1"/>
    <property type="molecule type" value="Genomic_DNA"/>
</dbReference>
<evidence type="ECO:0000256" key="5">
    <source>
        <dbReference type="ARBA" id="ARBA00021214"/>
    </source>
</evidence>
<evidence type="ECO:0000313" key="12">
    <source>
        <dbReference type="EMBL" id="KAI1708839.1"/>
    </source>
</evidence>
<keyword evidence="13" id="KW-1185">Reference proteome</keyword>
<protein>
    <recommendedName>
        <fullName evidence="5 11">2-amino-3-carboxymuconate-6-semialdehyde decarboxylase</fullName>
        <ecNumber evidence="4 11">4.1.1.45</ecNumber>
    </recommendedName>
    <alternativeName>
        <fullName evidence="10 11">Picolinate carboxylase</fullName>
    </alternativeName>
</protein>
<dbReference type="Proteomes" id="UP001201812">
    <property type="component" value="Unassembled WGS sequence"/>
</dbReference>
<dbReference type="GO" id="GO:0005829">
    <property type="term" value="C:cytosol"/>
    <property type="evidence" value="ECO:0007669"/>
    <property type="project" value="UniProtKB-UniRule"/>
</dbReference>
<comment type="function">
    <text evidence="11">Converts alpha-amino-beta-carboxymuconate-epsilon-semialdehyde (ACMS) to alpha-aminomuconate semialdehyde (AMS).</text>
</comment>
<organism evidence="12 13">
    <name type="scientific">Ditylenchus destructor</name>
    <dbReference type="NCBI Taxonomy" id="166010"/>
    <lineage>
        <taxon>Eukaryota</taxon>
        <taxon>Metazoa</taxon>
        <taxon>Ecdysozoa</taxon>
        <taxon>Nematoda</taxon>
        <taxon>Chromadorea</taxon>
        <taxon>Rhabditida</taxon>
        <taxon>Tylenchina</taxon>
        <taxon>Tylenchomorpha</taxon>
        <taxon>Sphaerularioidea</taxon>
        <taxon>Anguinidae</taxon>
        <taxon>Anguininae</taxon>
        <taxon>Ditylenchus</taxon>
    </lineage>
</organism>
<evidence type="ECO:0000256" key="11">
    <source>
        <dbReference type="RuleBase" id="RU366045"/>
    </source>
</evidence>
<proteinExistence type="inferred from homology"/>
<gene>
    <name evidence="12" type="ORF">DdX_11595</name>
</gene>
<comment type="subunit">
    <text evidence="3 11">Monomer.</text>
</comment>
<evidence type="ECO:0000313" key="13">
    <source>
        <dbReference type="Proteomes" id="UP001201812"/>
    </source>
</evidence>
<dbReference type="GO" id="GO:1904985">
    <property type="term" value="P:negative regulation of quinolinate biosynthetic process"/>
    <property type="evidence" value="ECO:0007669"/>
    <property type="project" value="UniProtKB-UniRule"/>
</dbReference>
<dbReference type="SUPFAM" id="SSF51556">
    <property type="entry name" value="Metallo-dependent hydrolases"/>
    <property type="match status" value="1"/>
</dbReference>
<reference evidence="12" key="1">
    <citation type="submission" date="2022-01" db="EMBL/GenBank/DDBJ databases">
        <title>Genome Sequence Resource for Two Populations of Ditylenchus destructor, the Migratory Endoparasitic Phytonematode.</title>
        <authorList>
            <person name="Zhang H."/>
            <person name="Lin R."/>
            <person name="Xie B."/>
        </authorList>
    </citation>
    <scope>NUCLEOTIDE SEQUENCE</scope>
    <source>
        <strain evidence="12">BazhouSP</strain>
    </source>
</reference>
<evidence type="ECO:0000256" key="7">
    <source>
        <dbReference type="ARBA" id="ARBA00022793"/>
    </source>
</evidence>
<keyword evidence="7 11" id="KW-0210">Decarboxylase</keyword>
<evidence type="ECO:0000256" key="10">
    <source>
        <dbReference type="ARBA" id="ARBA00031120"/>
    </source>
</evidence>
<dbReference type="AlphaFoldDB" id="A0AAD4QY16"/>
<evidence type="ECO:0000256" key="2">
    <source>
        <dbReference type="ARBA" id="ARBA00005871"/>
    </source>
</evidence>
<evidence type="ECO:0000256" key="4">
    <source>
        <dbReference type="ARBA" id="ARBA00012365"/>
    </source>
</evidence>
<sequence>MKVSASSHRKIDVHTHVLPRNIPDFSQKFGYGGFITLNHNEDTGVSSMMKNGTLFRNVEKNCFDFETRLDEMEKCKVNVQAVSTVPVMFHYWAKAEHAEYTSRFLNDDLAGNCRKYPSKFISLGTLPMQNTELAVKVGLTTN</sequence>
<dbReference type="EC" id="4.1.1.45" evidence="4 11"/>
<evidence type="ECO:0000256" key="9">
    <source>
        <dbReference type="ARBA" id="ARBA00023239"/>
    </source>
</evidence>
<dbReference type="GO" id="GO:0019748">
    <property type="term" value="P:secondary metabolic process"/>
    <property type="evidence" value="ECO:0007669"/>
    <property type="project" value="TreeGrafter"/>
</dbReference>
<dbReference type="PANTHER" id="PTHR21240">
    <property type="entry name" value="2-AMINO-3-CARBOXYLMUCONATE-6-SEMIALDEHYDE DECARBOXYLASE"/>
    <property type="match status" value="1"/>
</dbReference>
<dbReference type="Gene3D" id="3.20.20.140">
    <property type="entry name" value="Metal-dependent hydrolases"/>
    <property type="match status" value="1"/>
</dbReference>
<comment type="catalytic activity">
    <reaction evidence="11">
        <text>2-amino-3-carboxymuconate 6-semialdehyde + H(+) = 2-aminomuconate 6-semialdehyde + CO2</text>
        <dbReference type="Rhea" id="RHEA:16557"/>
        <dbReference type="ChEBI" id="CHEBI:15378"/>
        <dbReference type="ChEBI" id="CHEBI:16526"/>
        <dbReference type="ChEBI" id="CHEBI:77634"/>
        <dbReference type="ChEBI" id="CHEBI:77803"/>
        <dbReference type="EC" id="4.1.1.45"/>
    </reaction>
</comment>
<evidence type="ECO:0000256" key="3">
    <source>
        <dbReference type="ARBA" id="ARBA00011245"/>
    </source>
</evidence>
<evidence type="ECO:0000256" key="6">
    <source>
        <dbReference type="ARBA" id="ARBA00022723"/>
    </source>
</evidence>
<comment type="caution">
    <text evidence="12">The sequence shown here is derived from an EMBL/GenBank/DDBJ whole genome shotgun (WGS) entry which is preliminary data.</text>
</comment>
<evidence type="ECO:0000256" key="1">
    <source>
        <dbReference type="ARBA" id="ARBA00005079"/>
    </source>
</evidence>
<evidence type="ECO:0000256" key="8">
    <source>
        <dbReference type="ARBA" id="ARBA00022833"/>
    </source>
</evidence>
<comment type="similarity">
    <text evidence="2">Belongs to the metallo-dependent hydrolases superfamily. ACMSD family.</text>
</comment>
<dbReference type="InterPro" id="IPR032466">
    <property type="entry name" value="Metal_Hydrolase"/>
</dbReference>
<dbReference type="GO" id="GO:0046872">
    <property type="term" value="F:metal ion binding"/>
    <property type="evidence" value="ECO:0007669"/>
    <property type="project" value="UniProtKB-KW"/>
</dbReference>
<comment type="pathway">
    <text evidence="1 11">Secondary metabolite metabolism; quinolate metabolism.</text>
</comment>
<dbReference type="InterPro" id="IPR032465">
    <property type="entry name" value="ACMSD"/>
</dbReference>
<dbReference type="PANTHER" id="PTHR21240:SF27">
    <property type="entry name" value="2-AMINO-3-CARBOXYMUCONATE-6-SEMIALDEHYDE DECARBOXYLASE"/>
    <property type="match status" value="1"/>
</dbReference>
<accession>A0AAD4QY16</accession>
<keyword evidence="9 11" id="KW-0456">Lyase</keyword>